<dbReference type="EMBL" id="BQKI01000009">
    <property type="protein sequence ID" value="GJN02979.1"/>
    <property type="molecule type" value="Genomic_DNA"/>
</dbReference>
<evidence type="ECO:0000256" key="2">
    <source>
        <dbReference type="ARBA" id="ARBA00022617"/>
    </source>
</evidence>
<reference evidence="7" key="1">
    <citation type="journal article" date="2018" name="DNA Res.">
        <title>Multiple hybrid de novo genome assembly of finger millet, an orphan allotetraploid crop.</title>
        <authorList>
            <person name="Hatakeyama M."/>
            <person name="Aluri S."/>
            <person name="Balachadran M.T."/>
            <person name="Sivarajan S.R."/>
            <person name="Patrignani A."/>
            <person name="Gruter S."/>
            <person name="Poveda L."/>
            <person name="Shimizu-Inatsugi R."/>
            <person name="Baeten J."/>
            <person name="Francoijs K.J."/>
            <person name="Nataraja K.N."/>
            <person name="Reddy Y.A.N."/>
            <person name="Phadnis S."/>
            <person name="Ravikumar R.L."/>
            <person name="Schlapbach R."/>
            <person name="Sreeman S.M."/>
            <person name="Shimizu K.K."/>
        </authorList>
    </citation>
    <scope>NUCLEOTIDE SEQUENCE</scope>
</reference>
<keyword evidence="2" id="KW-0349">Heme</keyword>
<sequence>MSLKIPGTALAEALLRTHDLVFASRPNALATEIIMYGPSDMFASRPRMASTGDKAKKLVIMHLLNVKKVRSFPQAGEEEEDAEEFIPERFLDSGSATEIGFKRNDFRFLPFDSGCKMCPGMNFAMANMEVMLANLIHCFDWELPLGQERHDIDMTEMFGIVVHRKQKLLLVPKLHV</sequence>
<dbReference type="AlphaFoldDB" id="A0AAV5CX76"/>
<dbReference type="PANTHER" id="PTHR47953:SF5">
    <property type="entry name" value="CYTOCHROME P450 71AV8-LIKE"/>
    <property type="match status" value="1"/>
</dbReference>
<evidence type="ECO:0000256" key="3">
    <source>
        <dbReference type="ARBA" id="ARBA00022723"/>
    </source>
</evidence>
<dbReference type="GO" id="GO:0004497">
    <property type="term" value="F:monooxygenase activity"/>
    <property type="evidence" value="ECO:0007669"/>
    <property type="project" value="UniProtKB-KW"/>
</dbReference>
<comment type="similarity">
    <text evidence="1">Belongs to the cytochrome P450 family.</text>
</comment>
<gene>
    <name evidence="7" type="primary">ga20375</name>
    <name evidence="7" type="ORF">PR202_ga20375</name>
</gene>
<dbReference type="InterPro" id="IPR036396">
    <property type="entry name" value="Cyt_P450_sf"/>
</dbReference>
<accession>A0AAV5CX76</accession>
<dbReference type="PANTHER" id="PTHR47953">
    <property type="entry name" value="OS08G0105600 PROTEIN"/>
    <property type="match status" value="1"/>
</dbReference>
<keyword evidence="5" id="KW-0408">Iron</keyword>
<dbReference type="SUPFAM" id="SSF48264">
    <property type="entry name" value="Cytochrome P450"/>
    <property type="match status" value="1"/>
</dbReference>
<dbReference type="GO" id="GO:0016705">
    <property type="term" value="F:oxidoreductase activity, acting on paired donors, with incorporation or reduction of molecular oxygen"/>
    <property type="evidence" value="ECO:0007669"/>
    <property type="project" value="InterPro"/>
</dbReference>
<dbReference type="Gene3D" id="1.10.630.10">
    <property type="entry name" value="Cytochrome P450"/>
    <property type="match status" value="1"/>
</dbReference>
<keyword evidence="4" id="KW-0560">Oxidoreductase</keyword>
<comment type="caution">
    <text evidence="7">The sequence shown here is derived from an EMBL/GenBank/DDBJ whole genome shotgun (WGS) entry which is preliminary data.</text>
</comment>
<evidence type="ECO:0000256" key="5">
    <source>
        <dbReference type="ARBA" id="ARBA00023004"/>
    </source>
</evidence>
<keyword evidence="6" id="KW-0503">Monooxygenase</keyword>
<dbReference type="Proteomes" id="UP001054889">
    <property type="component" value="Unassembled WGS sequence"/>
</dbReference>
<dbReference type="GO" id="GO:0020037">
    <property type="term" value="F:heme binding"/>
    <property type="evidence" value="ECO:0007669"/>
    <property type="project" value="InterPro"/>
</dbReference>
<dbReference type="InterPro" id="IPR001128">
    <property type="entry name" value="Cyt_P450"/>
</dbReference>
<dbReference type="Pfam" id="PF00067">
    <property type="entry name" value="p450"/>
    <property type="match status" value="1"/>
</dbReference>
<dbReference type="InterPro" id="IPR052306">
    <property type="entry name" value="CYP450_71D"/>
</dbReference>
<evidence type="ECO:0000313" key="8">
    <source>
        <dbReference type="Proteomes" id="UP001054889"/>
    </source>
</evidence>
<evidence type="ECO:0000313" key="7">
    <source>
        <dbReference type="EMBL" id="GJN02979.1"/>
    </source>
</evidence>
<evidence type="ECO:0000256" key="1">
    <source>
        <dbReference type="ARBA" id="ARBA00010617"/>
    </source>
</evidence>
<reference evidence="7" key="2">
    <citation type="submission" date="2021-12" db="EMBL/GenBank/DDBJ databases">
        <title>Resequencing data analysis of finger millet.</title>
        <authorList>
            <person name="Hatakeyama M."/>
            <person name="Aluri S."/>
            <person name="Balachadran M.T."/>
            <person name="Sivarajan S.R."/>
            <person name="Poveda L."/>
            <person name="Shimizu-Inatsugi R."/>
            <person name="Schlapbach R."/>
            <person name="Sreeman S.M."/>
            <person name="Shimizu K.K."/>
        </authorList>
    </citation>
    <scope>NUCLEOTIDE SEQUENCE</scope>
</reference>
<protein>
    <submittedName>
        <fullName evidence="7">Uncharacterized protein</fullName>
    </submittedName>
</protein>
<dbReference type="GO" id="GO:0016020">
    <property type="term" value="C:membrane"/>
    <property type="evidence" value="ECO:0007669"/>
    <property type="project" value="UniProtKB-SubCell"/>
</dbReference>
<organism evidence="7 8">
    <name type="scientific">Eleusine coracana subsp. coracana</name>
    <dbReference type="NCBI Taxonomy" id="191504"/>
    <lineage>
        <taxon>Eukaryota</taxon>
        <taxon>Viridiplantae</taxon>
        <taxon>Streptophyta</taxon>
        <taxon>Embryophyta</taxon>
        <taxon>Tracheophyta</taxon>
        <taxon>Spermatophyta</taxon>
        <taxon>Magnoliopsida</taxon>
        <taxon>Liliopsida</taxon>
        <taxon>Poales</taxon>
        <taxon>Poaceae</taxon>
        <taxon>PACMAD clade</taxon>
        <taxon>Chloridoideae</taxon>
        <taxon>Cynodonteae</taxon>
        <taxon>Eleusininae</taxon>
        <taxon>Eleusine</taxon>
    </lineage>
</organism>
<evidence type="ECO:0000256" key="4">
    <source>
        <dbReference type="ARBA" id="ARBA00023002"/>
    </source>
</evidence>
<keyword evidence="3" id="KW-0479">Metal-binding</keyword>
<dbReference type="GO" id="GO:0005506">
    <property type="term" value="F:iron ion binding"/>
    <property type="evidence" value="ECO:0007669"/>
    <property type="project" value="InterPro"/>
</dbReference>
<name>A0AAV5CX76_ELECO</name>
<keyword evidence="8" id="KW-1185">Reference proteome</keyword>
<evidence type="ECO:0000256" key="6">
    <source>
        <dbReference type="ARBA" id="ARBA00023033"/>
    </source>
</evidence>
<proteinExistence type="inferred from homology"/>